<evidence type="ECO:0000313" key="2">
    <source>
        <dbReference type="EMBL" id="OQJ61942.1"/>
    </source>
</evidence>
<keyword evidence="3" id="KW-1185">Reference proteome</keyword>
<keyword evidence="1" id="KW-0472">Membrane</keyword>
<keyword evidence="1" id="KW-1133">Transmembrane helix</keyword>
<proteinExistence type="predicted"/>
<evidence type="ECO:0000256" key="1">
    <source>
        <dbReference type="SAM" id="Phobius"/>
    </source>
</evidence>
<gene>
    <name evidence="2" type="ORF">B5P24_02305</name>
</gene>
<protein>
    <submittedName>
        <fullName evidence="2">Uncharacterized protein</fullName>
    </submittedName>
</protein>
<feature type="transmembrane region" description="Helical" evidence="1">
    <location>
        <begin position="50"/>
        <end position="76"/>
    </location>
</feature>
<dbReference type="EMBL" id="MZMQ01000001">
    <property type="protein sequence ID" value="OQJ61942.1"/>
    <property type="molecule type" value="Genomic_DNA"/>
</dbReference>
<organism evidence="2 3">
    <name type="scientific">Clavibacter tessellarius</name>
    <dbReference type="NCBI Taxonomy" id="31965"/>
    <lineage>
        <taxon>Bacteria</taxon>
        <taxon>Bacillati</taxon>
        <taxon>Actinomycetota</taxon>
        <taxon>Actinomycetes</taxon>
        <taxon>Micrococcales</taxon>
        <taxon>Microbacteriaceae</taxon>
        <taxon>Clavibacter</taxon>
    </lineage>
</organism>
<dbReference type="AlphaFoldDB" id="A0A225CJM0"/>
<sequence length="98" mass="9822">MTRLPRLLLVVATLAVVAGAVTLGVGLTQPAASGWFAYAPLSGESFVPSGVHLVSTGALVSAAVLALGVVALALAVGIRIGRRSDSASDHGSDRRDDT</sequence>
<keyword evidence="1" id="KW-0812">Transmembrane</keyword>
<comment type="caution">
    <text evidence="2">The sequence shown here is derived from an EMBL/GenBank/DDBJ whole genome shotgun (WGS) entry which is preliminary data.</text>
</comment>
<dbReference type="Proteomes" id="UP000215316">
    <property type="component" value="Unassembled WGS sequence"/>
</dbReference>
<evidence type="ECO:0000313" key="3">
    <source>
        <dbReference type="Proteomes" id="UP000215316"/>
    </source>
</evidence>
<reference evidence="2" key="1">
    <citation type="submission" date="2017-08" db="EMBL/GenBank/DDBJ databases">
        <title>Genomes of multiple Clavibacter strains from different subspecies.</title>
        <authorList>
            <person name="Yuan X.-K."/>
            <person name="Li X.-S."/>
            <person name="Nie J."/>
            <person name="De Boer S.H."/>
        </authorList>
    </citation>
    <scope>NUCLEOTIDE SEQUENCE [LARGE SCALE GENOMIC DNA]</scope>
    <source>
        <strain evidence="2">ATCC 33566</strain>
    </source>
</reference>
<dbReference type="InterPro" id="IPR036927">
    <property type="entry name" value="Cyt_c_oxase-like_su1_sf"/>
</dbReference>
<dbReference type="SUPFAM" id="SSF81442">
    <property type="entry name" value="Cytochrome c oxidase subunit I-like"/>
    <property type="match status" value="1"/>
</dbReference>
<dbReference type="RefSeq" id="WP_094126340.1">
    <property type="nucleotide sequence ID" value="NZ_CP040788.1"/>
</dbReference>
<accession>A0A225CJM0</accession>
<name>A0A225CJM0_9MICO</name>